<dbReference type="RefSeq" id="WP_304512673.1">
    <property type="nucleotide sequence ID" value="NZ_JAOSIK010000004.1"/>
</dbReference>
<evidence type="ECO:0000313" key="4">
    <source>
        <dbReference type="EMBL" id="MEK0311790.1"/>
    </source>
</evidence>
<dbReference type="Gene3D" id="3.40.50.150">
    <property type="entry name" value="Vaccinia Virus protein VP39"/>
    <property type="match status" value="1"/>
</dbReference>
<evidence type="ECO:0008006" key="6">
    <source>
        <dbReference type="Google" id="ProtNLM"/>
    </source>
</evidence>
<dbReference type="PANTHER" id="PTHR43836">
    <property type="entry name" value="CATECHOL O-METHYLTRANSFERASE 1-RELATED"/>
    <property type="match status" value="1"/>
</dbReference>
<dbReference type="SUPFAM" id="SSF53335">
    <property type="entry name" value="S-adenosyl-L-methionine-dependent methyltransferases"/>
    <property type="match status" value="1"/>
</dbReference>
<dbReference type="InterPro" id="IPR002935">
    <property type="entry name" value="SAM_O-MeTrfase"/>
</dbReference>
<dbReference type="Proteomes" id="UP001382955">
    <property type="component" value="Unassembled WGS sequence"/>
</dbReference>
<keyword evidence="3" id="KW-0949">S-adenosyl-L-methionine</keyword>
<keyword evidence="5" id="KW-1185">Reference proteome</keyword>
<dbReference type="Pfam" id="PF01596">
    <property type="entry name" value="Methyltransf_3"/>
    <property type="match status" value="1"/>
</dbReference>
<dbReference type="PANTHER" id="PTHR43836:SF2">
    <property type="entry name" value="CATECHOL O-METHYLTRANSFERASE 1-RELATED"/>
    <property type="match status" value="1"/>
</dbReference>
<sequence>MSIFYKTKKKYLKKIKKYAIKECIPIIQEETSLFLENFINQKKIIDILEIGTAVGYSALTMCNPNNQIETLERKHSYYLLAKKIFFNTPFKVKVIWTEALIFQPKKHYDLIFIDGAKSQYCKLFEKYQKFIKNNGFIICDNLNFHNLFNNKNNSKNVCKILNKIQEFKIYLKNNYLFKTIFIDVGDGLSISCKNFLPSEYILVRK</sequence>
<proteinExistence type="predicted"/>
<accession>A0ABU8ZS55</accession>
<evidence type="ECO:0000256" key="3">
    <source>
        <dbReference type="ARBA" id="ARBA00022691"/>
    </source>
</evidence>
<keyword evidence="2" id="KW-0808">Transferase</keyword>
<protein>
    <recommendedName>
        <fullName evidence="6">SAM-dependent methyltransferase</fullName>
    </recommendedName>
</protein>
<reference evidence="4 5" key="1">
    <citation type="journal article" date="2023" name="Int. J. Syst. Evol. Microbiol.">
        <title>The observation of taxonomic boundaries for the 16SrII and 16SrXXV phytoplasmas using genome-based delimitation.</title>
        <authorList>
            <person name="Rodrigues Jardim B."/>
            <person name="Tran-Nguyen L.T.T."/>
            <person name="Gambley C."/>
            <person name="Al-Sadi A.M."/>
            <person name="Al-Subhi A.M."/>
            <person name="Foissac X."/>
            <person name="Salar P."/>
            <person name="Cai H."/>
            <person name="Yang J.Y."/>
            <person name="Davis R."/>
            <person name="Jones L."/>
            <person name="Rodoni B."/>
            <person name="Constable F.E."/>
        </authorList>
    </citation>
    <scope>NUCLEOTIDE SEQUENCE [LARGE SCALE GENOMIC DNA]</scope>
    <source>
        <strain evidence="4">BAWM-322</strain>
    </source>
</reference>
<comment type="caution">
    <text evidence="4">The sequence shown here is derived from an EMBL/GenBank/DDBJ whole genome shotgun (WGS) entry which is preliminary data.</text>
</comment>
<dbReference type="EMBL" id="JAOSIK010000004">
    <property type="protein sequence ID" value="MEK0311790.1"/>
    <property type="molecule type" value="Genomic_DNA"/>
</dbReference>
<dbReference type="InterPro" id="IPR029063">
    <property type="entry name" value="SAM-dependent_MTases_sf"/>
</dbReference>
<keyword evidence="1" id="KW-0489">Methyltransferase</keyword>
<gene>
    <name evidence="4" type="ORF">OC725_00680</name>
</gene>
<organism evidence="4 5">
    <name type="scientific">Candidatus Phytoplasma fabacearum</name>
    <dbReference type="NCBI Taxonomy" id="2982628"/>
    <lineage>
        <taxon>Bacteria</taxon>
        <taxon>Bacillati</taxon>
        <taxon>Mycoplasmatota</taxon>
        <taxon>Mollicutes</taxon>
        <taxon>Acholeplasmatales</taxon>
        <taxon>Acholeplasmataceae</taxon>
        <taxon>Candidatus Phytoplasma</taxon>
        <taxon>16SrII (Peanut WB group)</taxon>
    </lineage>
</organism>
<name>A0ABU8ZS55_9MOLU</name>
<evidence type="ECO:0000256" key="1">
    <source>
        <dbReference type="ARBA" id="ARBA00022603"/>
    </source>
</evidence>
<evidence type="ECO:0000256" key="2">
    <source>
        <dbReference type="ARBA" id="ARBA00022679"/>
    </source>
</evidence>
<evidence type="ECO:0000313" key="5">
    <source>
        <dbReference type="Proteomes" id="UP001382955"/>
    </source>
</evidence>